<dbReference type="AlphaFoldDB" id="A0A1G8D4M0"/>
<dbReference type="PANTHER" id="PTHR37981:SF1">
    <property type="entry name" value="SGNH HYDROLASE-TYPE ESTERASE DOMAIN-CONTAINING PROTEIN"/>
    <property type="match status" value="1"/>
</dbReference>
<evidence type="ECO:0000259" key="4">
    <source>
        <dbReference type="Pfam" id="PF13472"/>
    </source>
</evidence>
<dbReference type="OrthoDB" id="5503950at2"/>
<evidence type="ECO:0000313" key="6">
    <source>
        <dbReference type="Proteomes" id="UP000199258"/>
    </source>
</evidence>
<keyword evidence="2" id="KW-1015">Disulfide bond</keyword>
<dbReference type="GO" id="GO:0004806">
    <property type="term" value="F:triacylglycerol lipase activity"/>
    <property type="evidence" value="ECO:0007669"/>
    <property type="project" value="TreeGrafter"/>
</dbReference>
<dbReference type="Gene3D" id="3.40.50.1110">
    <property type="entry name" value="SGNH hydrolase"/>
    <property type="match status" value="1"/>
</dbReference>
<evidence type="ECO:0000256" key="3">
    <source>
        <dbReference type="SAM" id="SignalP"/>
    </source>
</evidence>
<dbReference type="CDD" id="cd01823">
    <property type="entry name" value="SEST_like"/>
    <property type="match status" value="1"/>
</dbReference>
<evidence type="ECO:0000256" key="2">
    <source>
        <dbReference type="PIRSR" id="PIRSR637460-2"/>
    </source>
</evidence>
<feature type="disulfide bond" evidence="2">
    <location>
        <begin position="137"/>
        <end position="145"/>
    </location>
</feature>
<protein>
    <submittedName>
        <fullName evidence="5">GDSL-like Lipase/Acylhydrolase family protein</fullName>
    </submittedName>
</protein>
<dbReference type="RefSeq" id="WP_090584336.1">
    <property type="nucleotide sequence ID" value="NZ_FNDT01000001.1"/>
</dbReference>
<keyword evidence="3" id="KW-0732">Signal</keyword>
<keyword evidence="6" id="KW-1185">Reference proteome</keyword>
<evidence type="ECO:0000313" key="5">
    <source>
        <dbReference type="EMBL" id="SDH52160.1"/>
    </source>
</evidence>
<organism evidence="5 6">
    <name type="scientific">Arthrobacter subterraneus</name>
    <dbReference type="NCBI Taxonomy" id="335973"/>
    <lineage>
        <taxon>Bacteria</taxon>
        <taxon>Bacillati</taxon>
        <taxon>Actinomycetota</taxon>
        <taxon>Actinomycetes</taxon>
        <taxon>Micrococcales</taxon>
        <taxon>Micrococcaceae</taxon>
        <taxon>Arthrobacter</taxon>
    </lineage>
</organism>
<name>A0A1G8D4M0_9MICC</name>
<feature type="domain" description="SGNH hydrolase-type esterase" evidence="4">
    <location>
        <begin position="35"/>
        <end position="267"/>
    </location>
</feature>
<accession>A0A1G8D4M0</accession>
<dbReference type="PANTHER" id="PTHR37981">
    <property type="entry name" value="LIPASE 2"/>
    <property type="match status" value="1"/>
</dbReference>
<proteinExistence type="predicted"/>
<dbReference type="Pfam" id="PF13472">
    <property type="entry name" value="Lipase_GDSL_2"/>
    <property type="match status" value="1"/>
</dbReference>
<feature type="active site" description="Nucleophile" evidence="1">
    <location>
        <position position="39"/>
    </location>
</feature>
<dbReference type="InterPro" id="IPR037460">
    <property type="entry name" value="SEST-like"/>
</dbReference>
<dbReference type="STRING" id="335973.SAMN04488693_101465"/>
<sequence length="279" mass="28759">MNLLRMTAGALMTVGLIVPASASVAAPPVPLDYVAVGDSYAAGFGAGSYVNGCGQSPLGLPGLLDARKQIQLTFSAACSGARAANIPGGEPDVPDIPDVPEQVVGLAGTGVLGPQTDLVTVAAGGNDVDFGRIVGVCATQPIEVCQEAVDFAVFQARTTVAGDLDALYAQLDSAAPNAQIIVTGYPHLFSPEFGNAPLLSLEAQELFNAGTDALNDVIEDRAEAAGFDFVDVAKRFDKHGIGSPEPWIIFTGFTAIDDLHPTAKGYQSGYLPEVRKAID</sequence>
<feature type="active site" evidence="1">
    <location>
        <position position="260"/>
    </location>
</feature>
<feature type="disulfide bond" evidence="2">
    <location>
        <begin position="53"/>
        <end position="78"/>
    </location>
</feature>
<keyword evidence="5" id="KW-0378">Hydrolase</keyword>
<gene>
    <name evidence="5" type="ORF">SAMN04488693_101465</name>
</gene>
<reference evidence="5 6" key="1">
    <citation type="submission" date="2016-10" db="EMBL/GenBank/DDBJ databases">
        <authorList>
            <person name="de Groot N.N."/>
        </authorList>
    </citation>
    <scope>NUCLEOTIDE SEQUENCE [LARGE SCALE GENOMIC DNA]</scope>
    <source>
        <strain evidence="5 6">NP_1H</strain>
    </source>
</reference>
<dbReference type="GO" id="GO:0019433">
    <property type="term" value="P:triglyceride catabolic process"/>
    <property type="evidence" value="ECO:0007669"/>
    <property type="project" value="TreeGrafter"/>
</dbReference>
<dbReference type="InterPro" id="IPR013830">
    <property type="entry name" value="SGNH_hydro"/>
</dbReference>
<dbReference type="Proteomes" id="UP000199258">
    <property type="component" value="Unassembled WGS sequence"/>
</dbReference>
<dbReference type="SUPFAM" id="SSF52266">
    <property type="entry name" value="SGNH hydrolase"/>
    <property type="match status" value="1"/>
</dbReference>
<feature type="signal peptide" evidence="3">
    <location>
        <begin position="1"/>
        <end position="25"/>
    </location>
</feature>
<evidence type="ECO:0000256" key="1">
    <source>
        <dbReference type="PIRSR" id="PIRSR637460-1"/>
    </source>
</evidence>
<dbReference type="InterPro" id="IPR036514">
    <property type="entry name" value="SGNH_hydro_sf"/>
</dbReference>
<dbReference type="EMBL" id="FNDT01000001">
    <property type="protein sequence ID" value="SDH52160.1"/>
    <property type="molecule type" value="Genomic_DNA"/>
</dbReference>
<feature type="chain" id="PRO_5011712762" evidence="3">
    <location>
        <begin position="26"/>
        <end position="279"/>
    </location>
</feature>